<comment type="caution">
    <text evidence="2">The sequence shown here is derived from an EMBL/GenBank/DDBJ whole genome shotgun (WGS) entry which is preliminary data.</text>
</comment>
<evidence type="ECO:0000313" key="2">
    <source>
        <dbReference type="EMBL" id="TQL34244.1"/>
    </source>
</evidence>
<evidence type="ECO:0000313" key="3">
    <source>
        <dbReference type="Proteomes" id="UP000318336"/>
    </source>
</evidence>
<dbReference type="AlphaFoldDB" id="A0A542XEJ2"/>
<organism evidence="2 3">
    <name type="scientific">Barrientosiimonas humi</name>
    <dbReference type="NCBI Taxonomy" id="999931"/>
    <lineage>
        <taxon>Bacteria</taxon>
        <taxon>Bacillati</taxon>
        <taxon>Actinomycetota</taxon>
        <taxon>Actinomycetes</taxon>
        <taxon>Micrococcales</taxon>
        <taxon>Dermacoccaceae</taxon>
        <taxon>Barrientosiimonas</taxon>
    </lineage>
</organism>
<evidence type="ECO:0000256" key="1">
    <source>
        <dbReference type="SAM" id="Phobius"/>
    </source>
</evidence>
<keyword evidence="1" id="KW-0472">Membrane</keyword>
<dbReference type="EMBL" id="VFOK01000001">
    <property type="protein sequence ID" value="TQL34244.1"/>
    <property type="molecule type" value="Genomic_DNA"/>
</dbReference>
<keyword evidence="1" id="KW-1133">Transmembrane helix</keyword>
<proteinExistence type="predicted"/>
<dbReference type="Proteomes" id="UP000318336">
    <property type="component" value="Unassembled WGS sequence"/>
</dbReference>
<sequence>MARETSPKRLGERLFDACVAVALMALLLYAAVWLLQQVWMWLLGAALVAGGWWLWRQHNGW</sequence>
<name>A0A542XEJ2_9MICO</name>
<gene>
    <name evidence="2" type="ORF">FB554_2407</name>
</gene>
<keyword evidence="3" id="KW-1185">Reference proteome</keyword>
<reference evidence="2 3" key="1">
    <citation type="submission" date="2019-06" db="EMBL/GenBank/DDBJ databases">
        <title>Sequencing the genomes of 1000 actinobacteria strains.</title>
        <authorList>
            <person name="Klenk H.-P."/>
        </authorList>
    </citation>
    <scope>NUCLEOTIDE SEQUENCE [LARGE SCALE GENOMIC DNA]</scope>
    <source>
        <strain evidence="2 3">DSM 24617</strain>
    </source>
</reference>
<keyword evidence="1" id="KW-0812">Transmembrane</keyword>
<feature type="transmembrane region" description="Helical" evidence="1">
    <location>
        <begin position="14"/>
        <end position="32"/>
    </location>
</feature>
<protein>
    <submittedName>
        <fullName evidence="2">Uncharacterized protein</fullName>
    </submittedName>
</protein>
<dbReference type="RefSeq" id="WP_142006369.1">
    <property type="nucleotide sequence ID" value="NZ_CAJTBP010000001.1"/>
</dbReference>
<accession>A0A542XEJ2</accession>
<feature type="transmembrane region" description="Helical" evidence="1">
    <location>
        <begin position="38"/>
        <end position="55"/>
    </location>
</feature>